<sequence>MKDQRAATDGVPDRSAAGGFAEQLRALRSAAGDPSFRKMAGRSGRISHTTLHEAAAGTRFPSWETTREFVRACEADEAQWRRRWEEAQRPASADGTPDADPASDVAAAGSDVAESADADTEPAATGAETAGDPEPSTRHARSVPGDALSSAEYRSDLRVAGYPPVEEDAAAPRSRSPWLAAAAVVMVVAIVAVLGVTLRDLSSPDDGDTPAAPASSASPPSPSPSSSAFSDSLIAGDSSTFVADVTIPDGTRVKVNSQFVKVWALANVGKVVWHNRYLARTNPTADADGCQVPDRVAIGDTPPGEQVMISVPVTAPSSPGKCWVSWKMVDENGQEFFPTRRPVYFMVTVVA</sequence>
<feature type="compositionally biased region" description="Low complexity" evidence="1">
    <location>
        <begin position="121"/>
        <end position="134"/>
    </location>
</feature>
<feature type="region of interest" description="Disordered" evidence="1">
    <location>
        <begin position="202"/>
        <end position="230"/>
    </location>
</feature>
<keyword evidence="2" id="KW-1133">Transmembrane helix</keyword>
<dbReference type="Gene3D" id="2.60.40.10">
    <property type="entry name" value="Immunoglobulins"/>
    <property type="match status" value="1"/>
</dbReference>
<feature type="region of interest" description="Disordered" evidence="1">
    <location>
        <begin position="81"/>
        <end position="152"/>
    </location>
</feature>
<evidence type="ECO:0000256" key="1">
    <source>
        <dbReference type="SAM" id="MobiDB-lite"/>
    </source>
</evidence>
<feature type="compositionally biased region" description="Low complexity" evidence="1">
    <location>
        <begin position="209"/>
        <end position="230"/>
    </location>
</feature>
<dbReference type="CDD" id="cd14947">
    <property type="entry name" value="NBR1_like"/>
    <property type="match status" value="1"/>
</dbReference>
<evidence type="ECO:0000313" key="4">
    <source>
        <dbReference type="EMBL" id="SCF07347.1"/>
    </source>
</evidence>
<dbReference type="InterPro" id="IPR032350">
    <property type="entry name" value="Nbr1_FW"/>
</dbReference>
<feature type="region of interest" description="Disordered" evidence="1">
    <location>
        <begin position="1"/>
        <end position="20"/>
    </location>
</feature>
<feature type="region of interest" description="Disordered" evidence="1">
    <location>
        <begin position="29"/>
        <end position="59"/>
    </location>
</feature>
<evidence type="ECO:0000313" key="5">
    <source>
        <dbReference type="Proteomes" id="UP000198224"/>
    </source>
</evidence>
<evidence type="ECO:0000256" key="2">
    <source>
        <dbReference type="SAM" id="Phobius"/>
    </source>
</evidence>
<dbReference type="AlphaFoldDB" id="A0A1C4XG53"/>
<dbReference type="InterPro" id="IPR013783">
    <property type="entry name" value="Ig-like_fold"/>
</dbReference>
<proteinExistence type="predicted"/>
<keyword evidence="2" id="KW-0812">Transmembrane</keyword>
<dbReference type="GO" id="GO:0005975">
    <property type="term" value="P:carbohydrate metabolic process"/>
    <property type="evidence" value="ECO:0007669"/>
    <property type="project" value="UniProtKB-ARBA"/>
</dbReference>
<keyword evidence="2" id="KW-0472">Membrane</keyword>
<dbReference type="Proteomes" id="UP000198224">
    <property type="component" value="Chromosome I"/>
</dbReference>
<name>A0A1C4XG53_9ACTN</name>
<dbReference type="PANTHER" id="PTHR20930">
    <property type="entry name" value="OVARIAN CARCINOMA ANTIGEN CA125-RELATED"/>
    <property type="match status" value="1"/>
</dbReference>
<feature type="domain" description="Nbr1 FW" evidence="3">
    <location>
        <begin position="246"/>
        <end position="336"/>
    </location>
</feature>
<gene>
    <name evidence="4" type="ORF">GA0070612_3558</name>
</gene>
<dbReference type="Pfam" id="PF13560">
    <property type="entry name" value="HTH_31"/>
    <property type="match status" value="1"/>
</dbReference>
<organism evidence="4 5">
    <name type="scientific">Micromonospora chokoriensis</name>
    <dbReference type="NCBI Taxonomy" id="356851"/>
    <lineage>
        <taxon>Bacteria</taxon>
        <taxon>Bacillati</taxon>
        <taxon>Actinomycetota</taxon>
        <taxon>Actinomycetes</taxon>
        <taxon>Micromonosporales</taxon>
        <taxon>Micromonosporaceae</taxon>
        <taxon>Micromonospora</taxon>
    </lineage>
</organism>
<feature type="compositionally biased region" description="Low complexity" evidence="1">
    <location>
        <begin position="98"/>
        <end position="113"/>
    </location>
</feature>
<evidence type="ECO:0000259" key="3">
    <source>
        <dbReference type="Pfam" id="PF16158"/>
    </source>
</evidence>
<dbReference type="EMBL" id="LT607409">
    <property type="protein sequence ID" value="SCF07347.1"/>
    <property type="molecule type" value="Genomic_DNA"/>
</dbReference>
<dbReference type="PANTHER" id="PTHR20930:SF0">
    <property type="entry name" value="PROTEIN ILRUN"/>
    <property type="match status" value="1"/>
</dbReference>
<feature type="transmembrane region" description="Helical" evidence="2">
    <location>
        <begin position="178"/>
        <end position="198"/>
    </location>
</feature>
<dbReference type="Pfam" id="PF16158">
    <property type="entry name" value="N_BRCA1_IG"/>
    <property type="match status" value="1"/>
</dbReference>
<keyword evidence="5" id="KW-1185">Reference proteome</keyword>
<accession>A0A1C4XG53</accession>
<protein>
    <submittedName>
        <fullName evidence="4">Helix-turn-helix domain-containing protein</fullName>
    </submittedName>
</protein>
<reference evidence="5" key="1">
    <citation type="submission" date="2016-06" db="EMBL/GenBank/DDBJ databases">
        <authorList>
            <person name="Varghese N."/>
            <person name="Submissions Spin"/>
        </authorList>
    </citation>
    <scope>NUCLEOTIDE SEQUENCE [LARGE SCALE GENOMIC DNA]</scope>
    <source>
        <strain evidence="5">DSM 45160</strain>
    </source>
</reference>
<dbReference type="RefSeq" id="WP_167393645.1">
    <property type="nucleotide sequence ID" value="NZ_LT607409.1"/>
</dbReference>